<dbReference type="PANTHER" id="PTHR31375">
    <property type="match status" value="1"/>
</dbReference>
<dbReference type="InterPro" id="IPR011050">
    <property type="entry name" value="Pectin_lyase_fold/virulence"/>
</dbReference>
<sequence length="445" mass="48752">MELFVLILITSLRFLQINSSASSQTFNVLDYGAVGDGNTEDTQAFLDAWKAACKSSNSKTSPIMLVPGGKSFLLQPFTLDGHDCKSTKTNIISIVIDGELIAPKDRWAWKYEGKECRQWILLKHMKGLVVKGSGSINAQGNSWWDLCTNEEKVCTRRPTSLILEDSDKVHIKNLAFKDSPQMHMAIESSKYVYIKNLYIEAPGDSPNTDGIHIQRSKKVSISRSSIRTGDDCISIGDGSYRINISKIACGPGHGISIGSLGKHGDHETVEFVHVKDVTFTDTTNGFRIKTWQTSAVKISNVSYNRISGTSRSKIAVNLVCSETKPCRNILMKDIKLESIIQDEEEKEDITSSLCENVVDGHKIGSVSIQVKVPTIKYLPGSSPADGARYEGVALQFVSNALTLASLLKVSSSYPNASAKALQINSPTILRSASKSQVKHDIGVYQ</sequence>
<dbReference type="GO" id="GO:0004650">
    <property type="term" value="F:polygalacturonase activity"/>
    <property type="evidence" value="ECO:0007669"/>
    <property type="project" value="InterPro"/>
</dbReference>
<evidence type="ECO:0000256" key="9">
    <source>
        <dbReference type="RuleBase" id="RU361169"/>
    </source>
</evidence>
<dbReference type="InterPro" id="IPR000743">
    <property type="entry name" value="Glyco_hydro_28"/>
</dbReference>
<name>A0A9I9DQ83_CUCME</name>
<proteinExistence type="inferred from homology"/>
<feature type="signal peptide" evidence="10">
    <location>
        <begin position="1"/>
        <end position="23"/>
    </location>
</feature>
<dbReference type="InterPro" id="IPR006626">
    <property type="entry name" value="PbH1"/>
</dbReference>
<keyword evidence="7" id="KW-0961">Cell wall biogenesis/degradation</keyword>
<evidence type="ECO:0000313" key="11">
    <source>
        <dbReference type="EnsemblPlants" id="MELO3C021975.2.1"/>
    </source>
</evidence>
<evidence type="ECO:0000256" key="7">
    <source>
        <dbReference type="ARBA" id="ARBA00023316"/>
    </source>
</evidence>
<evidence type="ECO:0000256" key="6">
    <source>
        <dbReference type="ARBA" id="ARBA00023295"/>
    </source>
</evidence>
<organism evidence="11">
    <name type="scientific">Cucumis melo</name>
    <name type="common">Muskmelon</name>
    <dbReference type="NCBI Taxonomy" id="3656"/>
    <lineage>
        <taxon>Eukaryota</taxon>
        <taxon>Viridiplantae</taxon>
        <taxon>Streptophyta</taxon>
        <taxon>Embryophyta</taxon>
        <taxon>Tracheophyta</taxon>
        <taxon>Spermatophyta</taxon>
        <taxon>Magnoliopsida</taxon>
        <taxon>eudicotyledons</taxon>
        <taxon>Gunneridae</taxon>
        <taxon>Pentapetalae</taxon>
        <taxon>rosids</taxon>
        <taxon>fabids</taxon>
        <taxon>Cucurbitales</taxon>
        <taxon>Cucurbitaceae</taxon>
        <taxon>Benincaseae</taxon>
        <taxon>Cucumis</taxon>
    </lineage>
</organism>
<evidence type="ECO:0000256" key="2">
    <source>
        <dbReference type="ARBA" id="ARBA00008834"/>
    </source>
</evidence>
<evidence type="ECO:0000256" key="10">
    <source>
        <dbReference type="SAM" id="SignalP"/>
    </source>
</evidence>
<dbReference type="Pfam" id="PF00295">
    <property type="entry name" value="Glyco_hydro_28"/>
    <property type="match status" value="1"/>
</dbReference>
<protein>
    <recommendedName>
        <fullName evidence="12">Polygalacturonase</fullName>
    </recommendedName>
</protein>
<dbReference type="AlphaFoldDB" id="A0A9I9DQ83"/>
<dbReference type="Gramene" id="MELO3C021975.2.1">
    <property type="protein sequence ID" value="MELO3C021975.2.1"/>
    <property type="gene ID" value="MELO3C021975.2"/>
</dbReference>
<accession>A0A9I9DQ83</accession>
<keyword evidence="4" id="KW-0964">Secreted</keyword>
<keyword evidence="5 9" id="KW-0378">Hydrolase</keyword>
<dbReference type="SUPFAM" id="SSF51126">
    <property type="entry name" value="Pectin lyase-like"/>
    <property type="match status" value="1"/>
</dbReference>
<feature type="chain" id="PRO_5039936425" description="Polygalacturonase" evidence="10">
    <location>
        <begin position="24"/>
        <end position="445"/>
    </location>
</feature>
<comment type="subcellular location">
    <subcellularLocation>
        <location evidence="1">Secreted</location>
        <location evidence="1">Cell wall</location>
    </subcellularLocation>
</comment>
<evidence type="ECO:0000256" key="3">
    <source>
        <dbReference type="ARBA" id="ARBA00022512"/>
    </source>
</evidence>
<dbReference type="GO" id="GO:0005975">
    <property type="term" value="P:carbohydrate metabolic process"/>
    <property type="evidence" value="ECO:0007669"/>
    <property type="project" value="InterPro"/>
</dbReference>
<keyword evidence="3" id="KW-0134">Cell wall</keyword>
<evidence type="ECO:0000256" key="1">
    <source>
        <dbReference type="ARBA" id="ARBA00004191"/>
    </source>
</evidence>
<comment type="similarity">
    <text evidence="2 9">Belongs to the glycosyl hydrolase 28 family.</text>
</comment>
<dbReference type="PROSITE" id="PS00502">
    <property type="entry name" value="POLYGALACTURONASE"/>
    <property type="match status" value="1"/>
</dbReference>
<dbReference type="InterPro" id="IPR012334">
    <property type="entry name" value="Pectin_lyas_fold"/>
</dbReference>
<dbReference type="GO" id="GO:0071555">
    <property type="term" value="P:cell wall organization"/>
    <property type="evidence" value="ECO:0007669"/>
    <property type="project" value="UniProtKB-KW"/>
</dbReference>
<feature type="active site" evidence="8">
    <location>
        <position position="253"/>
    </location>
</feature>
<keyword evidence="6 9" id="KW-0326">Glycosidase</keyword>
<dbReference type="EnsemblPlants" id="MELO3C021975.2.1">
    <property type="protein sequence ID" value="MELO3C021975.2.1"/>
    <property type="gene ID" value="MELO3C021975.2"/>
</dbReference>
<dbReference type="Gene3D" id="2.160.20.10">
    <property type="entry name" value="Single-stranded right-handed beta-helix, Pectin lyase-like"/>
    <property type="match status" value="1"/>
</dbReference>
<evidence type="ECO:0008006" key="12">
    <source>
        <dbReference type="Google" id="ProtNLM"/>
    </source>
</evidence>
<dbReference type="SMART" id="SM00710">
    <property type="entry name" value="PbH1"/>
    <property type="match status" value="3"/>
</dbReference>
<keyword evidence="10" id="KW-0732">Signal</keyword>
<evidence type="ECO:0000256" key="5">
    <source>
        <dbReference type="ARBA" id="ARBA00022801"/>
    </source>
</evidence>
<reference evidence="11" key="1">
    <citation type="submission" date="2023-03" db="UniProtKB">
        <authorList>
            <consortium name="EnsemblPlants"/>
        </authorList>
    </citation>
    <scope>IDENTIFICATION</scope>
</reference>
<evidence type="ECO:0000256" key="4">
    <source>
        <dbReference type="ARBA" id="ARBA00022525"/>
    </source>
</evidence>
<evidence type="ECO:0000256" key="8">
    <source>
        <dbReference type="PROSITE-ProRule" id="PRU10052"/>
    </source>
</evidence>